<keyword evidence="3" id="KW-1185">Reference proteome</keyword>
<dbReference type="Proteomes" id="UP000002012">
    <property type="component" value="Chromosome"/>
</dbReference>
<evidence type="ECO:0000259" key="1">
    <source>
        <dbReference type="Pfam" id="PF01973"/>
    </source>
</evidence>
<gene>
    <name evidence="2" type="ordered locus">Dacet_0453</name>
</gene>
<accession>D4H3G7</accession>
<dbReference type="Pfam" id="PF01973">
    <property type="entry name" value="MptE-like"/>
    <property type="match status" value="1"/>
</dbReference>
<evidence type="ECO:0000313" key="2">
    <source>
        <dbReference type="EMBL" id="ADD67251.1"/>
    </source>
</evidence>
<name>D4H3G7_DENA2</name>
<dbReference type="PANTHER" id="PTHR41786">
    <property type="entry name" value="MOTILITY ACCESSORY FACTOR MAF"/>
    <property type="match status" value="1"/>
</dbReference>
<reference evidence="2 3" key="1">
    <citation type="journal article" date="2010" name="Stand. Genomic Sci.">
        <title>Complete genome sequence of Denitrovibrio acetiphilus type strain (N2460).</title>
        <authorList>
            <person name="Kiss H."/>
            <person name="Lang E."/>
            <person name="Lapidus A."/>
            <person name="Copeland A."/>
            <person name="Nolan M."/>
            <person name="Glavina Del Rio T."/>
            <person name="Chen F."/>
            <person name="Lucas S."/>
            <person name="Tice H."/>
            <person name="Cheng J.F."/>
            <person name="Han C."/>
            <person name="Goodwin L."/>
            <person name="Pitluck S."/>
            <person name="Liolios K."/>
            <person name="Pati A."/>
            <person name="Ivanova N."/>
            <person name="Mavromatis K."/>
            <person name="Chen A."/>
            <person name="Palaniappan K."/>
            <person name="Land M."/>
            <person name="Hauser L."/>
            <person name="Chang Y.J."/>
            <person name="Jeffries C.D."/>
            <person name="Detter J.C."/>
            <person name="Brettin T."/>
            <person name="Spring S."/>
            <person name="Rohde M."/>
            <person name="Goker M."/>
            <person name="Woyke T."/>
            <person name="Bristow J."/>
            <person name="Eisen J.A."/>
            <person name="Markowitz V."/>
            <person name="Hugenholtz P."/>
            <person name="Kyrpides N.C."/>
            <person name="Klenk H.P."/>
        </authorList>
    </citation>
    <scope>NUCLEOTIDE SEQUENCE [LARGE SCALE GENOMIC DNA]</scope>
    <source>
        <strain evidence="3">DSM 12809 / NBRC 114555 / N2460</strain>
    </source>
</reference>
<dbReference type="KEGG" id="dap:Dacet_0453"/>
<feature type="domain" description="6-hydroxymethylpterin diphosphokinase MptE-like" evidence="1">
    <location>
        <begin position="213"/>
        <end position="381"/>
    </location>
</feature>
<dbReference type="RefSeq" id="WP_013009795.1">
    <property type="nucleotide sequence ID" value="NC_013943.1"/>
</dbReference>
<dbReference type="OrthoDB" id="5291305at2"/>
<dbReference type="PANTHER" id="PTHR41786:SF1">
    <property type="entry name" value="6-HYDROXYMETHYLPTERIN DIPHOSPHOKINASE MPTE-LIKE DOMAIN-CONTAINING PROTEIN"/>
    <property type="match status" value="1"/>
</dbReference>
<sequence>MSVEKKNFDALKLKYPQLFDKLSAMKPSGRYQVINAGNGKHLNLIDHQRKVFYYDKFSPYSPVEKDIIGRQIKIPNLAIFLGCGLFYTAKAYLDNYINKTASGESRLYIIEKDIDSFRTVIQFVDISALILHDGIIFYVDTDPHSIMIDLSARFKQGGIKAFIKAMNFIEDLNSFTAYKDYYINCIRAVKEAAKDTLIFFGNSPLDSLIGIENTFLNIMEIIDNPGVKDLKGVFKGKPGIVVSTGPSLEKNIHLLKGLENKAVICSPDASLQVMRNHGFKPHMVTSLERGPATAKLFDYITPEDTDDVYFAATPVIHQNTYSKWHGKKIIVYRSFATFEWLEIEKGTLDIGPSAGNMAFELLDYLGCNPIILIGQDLAFGKDGNTHATGSRFGNKEDRPHFKDTLMVEGNYQPQIQTMRIWENFRRYFVADISKTSATVINATEGGAKIQGTQIMTFQEAIDKYIDDDVNALDIISGSLNQPDEKEKREYLEKTLEKVNTATDFTKDVQQKFYSAVLMCNEYFDVIWKNFQETGDYDGKRTKEILDSTSDIMAVCNSQDFYHILMHYVQSYYIKSVMDIYGVKANAKDGRSEQYEVLQVAAEFFETMHGLMSKILPMFEQLQRVLKGRLESGD</sequence>
<dbReference type="HOGENOM" id="CLU_026503_0_0_0"/>
<dbReference type="PaxDb" id="522772-Dacet_0453"/>
<dbReference type="InParanoid" id="D4H3G7"/>
<dbReference type="eggNOG" id="COG2604">
    <property type="taxonomic scope" value="Bacteria"/>
</dbReference>
<organism evidence="2 3">
    <name type="scientific">Denitrovibrio acetiphilus (strain DSM 12809 / NBRC 114555 / N2460)</name>
    <dbReference type="NCBI Taxonomy" id="522772"/>
    <lineage>
        <taxon>Bacteria</taxon>
        <taxon>Pseudomonadati</taxon>
        <taxon>Deferribacterota</taxon>
        <taxon>Deferribacteres</taxon>
        <taxon>Deferribacterales</taxon>
        <taxon>Geovibrionaceae</taxon>
        <taxon>Denitrovibrio</taxon>
    </lineage>
</organism>
<dbReference type="STRING" id="522772.Dacet_0453"/>
<dbReference type="InterPro" id="IPR002826">
    <property type="entry name" value="MptE-like"/>
</dbReference>
<dbReference type="AlphaFoldDB" id="D4H3G7"/>
<proteinExistence type="predicted"/>
<evidence type="ECO:0000313" key="3">
    <source>
        <dbReference type="Proteomes" id="UP000002012"/>
    </source>
</evidence>
<protein>
    <recommendedName>
        <fullName evidence="1">6-hydroxymethylpterin diphosphokinase MptE-like domain-containing protein</fullName>
    </recommendedName>
</protein>
<dbReference type="EMBL" id="CP001968">
    <property type="protein sequence ID" value="ADD67251.1"/>
    <property type="molecule type" value="Genomic_DNA"/>
</dbReference>